<gene>
    <name evidence="1" type="ORF">AK812_SmicGene48254</name>
</gene>
<comment type="caution">
    <text evidence="1">The sequence shown here is derived from an EMBL/GenBank/DDBJ whole genome shotgun (WGS) entry which is preliminary data.</text>
</comment>
<reference evidence="1 2" key="1">
    <citation type="submission" date="2016-02" db="EMBL/GenBank/DDBJ databases">
        <title>Genome analysis of coral dinoflagellate symbionts highlights evolutionary adaptations to a symbiotic lifestyle.</title>
        <authorList>
            <person name="Aranda M."/>
            <person name="Li Y."/>
            <person name="Liew Y.J."/>
            <person name="Baumgarten S."/>
            <person name="Simakov O."/>
            <person name="Wilson M."/>
            <person name="Piel J."/>
            <person name="Ashoor H."/>
            <person name="Bougouffa S."/>
            <person name="Bajic V.B."/>
            <person name="Ryu T."/>
            <person name="Ravasi T."/>
            <person name="Bayer T."/>
            <person name="Micklem G."/>
            <person name="Kim H."/>
            <person name="Bhak J."/>
            <person name="Lajeunesse T.C."/>
            <person name="Voolstra C.R."/>
        </authorList>
    </citation>
    <scope>NUCLEOTIDE SEQUENCE [LARGE SCALE GENOMIC DNA]</scope>
    <source>
        <strain evidence="1 2">CCMP2467</strain>
    </source>
</reference>
<feature type="non-terminal residue" evidence="1">
    <location>
        <position position="72"/>
    </location>
</feature>
<evidence type="ECO:0000313" key="2">
    <source>
        <dbReference type="Proteomes" id="UP000186817"/>
    </source>
</evidence>
<dbReference type="EMBL" id="LSRX01007424">
    <property type="protein sequence ID" value="OLP72226.1"/>
    <property type="molecule type" value="Genomic_DNA"/>
</dbReference>
<evidence type="ECO:0000313" key="1">
    <source>
        <dbReference type="EMBL" id="OLP72226.1"/>
    </source>
</evidence>
<proteinExistence type="predicted"/>
<accession>A0A1Q9BQ26</accession>
<protein>
    <submittedName>
        <fullName evidence="1">Uncharacterized protein</fullName>
    </submittedName>
</protein>
<dbReference type="OrthoDB" id="342730at2759"/>
<dbReference type="Proteomes" id="UP000186817">
    <property type="component" value="Unassembled WGS sequence"/>
</dbReference>
<dbReference type="AlphaFoldDB" id="A0A1Q9BQ26"/>
<organism evidence="1 2">
    <name type="scientific">Symbiodinium microadriaticum</name>
    <name type="common">Dinoflagellate</name>
    <name type="synonym">Zooxanthella microadriatica</name>
    <dbReference type="NCBI Taxonomy" id="2951"/>
    <lineage>
        <taxon>Eukaryota</taxon>
        <taxon>Sar</taxon>
        <taxon>Alveolata</taxon>
        <taxon>Dinophyceae</taxon>
        <taxon>Suessiales</taxon>
        <taxon>Symbiodiniaceae</taxon>
        <taxon>Symbiodinium</taxon>
    </lineage>
</organism>
<keyword evidence="2" id="KW-1185">Reference proteome</keyword>
<sequence>MMVLVIHVNLDPPGITFFGDAAYIVDSGNHRILKLTPGSFQGPRRCSAESGGRILRLEPGQEEAAVFFGEET</sequence>
<name>A0A1Q9BQ26_SYMMI</name>